<evidence type="ECO:0000256" key="1">
    <source>
        <dbReference type="ARBA" id="ARBA00022741"/>
    </source>
</evidence>
<evidence type="ECO:0000256" key="2">
    <source>
        <dbReference type="ARBA" id="ARBA00022801"/>
    </source>
</evidence>
<sequence>MRKIGAVVKNMELQRRNYKEHNQLTSINYTQTNSDADYQLTDEQKLCVEASCRGANLKIKAFAGSGKTSTLVEIAKKLSGRGLYLAYNKVIQLDAVKKFPKHIDCKTAHSIAYGANAYRIKGRVRNLNVFDIIEYIEIERIYNYEENDLAFLTLKLLRVFANSDKQKIDKYFSTSSVFETVEGNDSKETKAIVNYVINRAAEYWKQCIEEASMLPIEHDFYLKMYQLSQPNLSNAYDFILFDECQDANPVLLDILSKQICQKIYVGDEHQQIYSWRGSINAFEKLTGEDYYLSQSFRFGEELSKLANIITLAKGEKKLLRGSPAIETRIAEKSIEFPFTVLCRTNARIIEVILKFQSKRLHVVGGVVEVLNLAKSGYALFTGDISNVKHLKLKQFKSWNAMLHFNHKYQDPDITFLAKLIKEHEHGFKKVIFQIENANYVAEDIADITLSTIHKSKGREWNNVVVEDDFMIFGAGGTIEEILINDTEELNLIYVAVTRAKRSLLLAKGVNVLIERLRSHNKKQRQGTEYGILPPRNIDVITYEQCARA</sequence>
<evidence type="ECO:0000256" key="6">
    <source>
        <dbReference type="ARBA" id="ARBA00034617"/>
    </source>
</evidence>
<dbReference type="PANTHER" id="PTHR11070:SF30">
    <property type="entry name" value="F-BOX DNA HELICASE 1"/>
    <property type="match status" value="1"/>
</dbReference>
<keyword evidence="3" id="KW-0347">Helicase</keyword>
<dbReference type="InterPro" id="IPR000212">
    <property type="entry name" value="DNA_helicase_UvrD/REP"/>
</dbReference>
<evidence type="ECO:0000256" key="5">
    <source>
        <dbReference type="ARBA" id="ARBA00023235"/>
    </source>
</evidence>
<evidence type="ECO:0000256" key="7">
    <source>
        <dbReference type="ARBA" id="ARBA00034808"/>
    </source>
</evidence>
<dbReference type="PANTHER" id="PTHR11070">
    <property type="entry name" value="UVRD / RECB / PCRA DNA HELICASE FAMILY MEMBER"/>
    <property type="match status" value="1"/>
</dbReference>
<dbReference type="RefSeq" id="WP_322777087.1">
    <property type="nucleotide sequence ID" value="NZ_JARJFB010000092.1"/>
</dbReference>
<accession>A0ABU5NDD0</accession>
<feature type="domain" description="UvrD-like helicase C-terminal" evidence="10">
    <location>
        <begin position="416"/>
        <end position="505"/>
    </location>
</feature>
<evidence type="ECO:0000259" key="9">
    <source>
        <dbReference type="Pfam" id="PF00580"/>
    </source>
</evidence>
<comment type="caution">
    <text evidence="11">The sequence shown here is derived from an EMBL/GenBank/DDBJ whole genome shotgun (WGS) entry which is preliminary data.</text>
</comment>
<comment type="catalytic activity">
    <reaction evidence="6">
        <text>Couples ATP hydrolysis with the unwinding of duplex DNA by translocating in the 3'-5' direction.</text>
        <dbReference type="EC" id="5.6.2.4"/>
    </reaction>
</comment>
<organism evidence="11 12">
    <name type="scientific">Candidatus Megaera venefica</name>
    <dbReference type="NCBI Taxonomy" id="2055910"/>
    <lineage>
        <taxon>Bacteria</taxon>
        <taxon>Pseudomonadati</taxon>
        <taxon>Pseudomonadota</taxon>
        <taxon>Alphaproteobacteria</taxon>
        <taxon>Rickettsiales</taxon>
        <taxon>Rickettsiaceae</taxon>
        <taxon>Candidatus Megaera</taxon>
    </lineage>
</organism>
<evidence type="ECO:0000256" key="3">
    <source>
        <dbReference type="ARBA" id="ARBA00022806"/>
    </source>
</evidence>
<evidence type="ECO:0000256" key="8">
    <source>
        <dbReference type="ARBA" id="ARBA00048988"/>
    </source>
</evidence>
<evidence type="ECO:0000313" key="11">
    <source>
        <dbReference type="EMBL" id="MEA0971184.1"/>
    </source>
</evidence>
<dbReference type="Gene3D" id="3.40.50.300">
    <property type="entry name" value="P-loop containing nucleotide triphosphate hydrolases"/>
    <property type="match status" value="2"/>
</dbReference>
<feature type="domain" description="UvrD-like helicase ATP-binding" evidence="9">
    <location>
        <begin position="203"/>
        <end position="278"/>
    </location>
</feature>
<reference evidence="11 12" key="1">
    <citation type="submission" date="2023-03" db="EMBL/GenBank/DDBJ databases">
        <title>Host association and intracellularity evolved multiple times independently in the Rickettsiales.</title>
        <authorList>
            <person name="Castelli M."/>
            <person name="Nardi T."/>
            <person name="Gammuto L."/>
            <person name="Bellinzona G."/>
            <person name="Sabaneyeva E."/>
            <person name="Potekhin A."/>
            <person name="Serra V."/>
            <person name="Petroni G."/>
            <person name="Sassera D."/>
        </authorList>
    </citation>
    <scope>NUCLEOTIDE SEQUENCE [LARGE SCALE GENOMIC DNA]</scope>
    <source>
        <strain evidence="11 12">Sr 2-6</strain>
    </source>
</reference>
<keyword evidence="1" id="KW-0547">Nucleotide-binding</keyword>
<evidence type="ECO:0000313" key="12">
    <source>
        <dbReference type="Proteomes" id="UP001291687"/>
    </source>
</evidence>
<evidence type="ECO:0000256" key="4">
    <source>
        <dbReference type="ARBA" id="ARBA00022840"/>
    </source>
</evidence>
<dbReference type="InterPro" id="IPR014016">
    <property type="entry name" value="UvrD-like_ATP-bd"/>
</dbReference>
<name>A0ABU5NDD0_9RICK</name>
<dbReference type="InterPro" id="IPR014017">
    <property type="entry name" value="DNA_helicase_UvrD-like_C"/>
</dbReference>
<keyword evidence="2" id="KW-0378">Hydrolase</keyword>
<keyword evidence="12" id="KW-1185">Reference proteome</keyword>
<dbReference type="EMBL" id="JARJFB010000092">
    <property type="protein sequence ID" value="MEA0971184.1"/>
    <property type="molecule type" value="Genomic_DNA"/>
</dbReference>
<keyword evidence="5" id="KW-0413">Isomerase</keyword>
<dbReference type="Proteomes" id="UP001291687">
    <property type="component" value="Unassembled WGS sequence"/>
</dbReference>
<keyword evidence="4" id="KW-0067">ATP-binding</keyword>
<dbReference type="Pfam" id="PF13361">
    <property type="entry name" value="UvrD_C"/>
    <property type="match status" value="1"/>
</dbReference>
<dbReference type="Pfam" id="PF00580">
    <property type="entry name" value="UvrD-helicase"/>
    <property type="match status" value="1"/>
</dbReference>
<dbReference type="SUPFAM" id="SSF52540">
    <property type="entry name" value="P-loop containing nucleoside triphosphate hydrolases"/>
    <property type="match status" value="1"/>
</dbReference>
<protein>
    <recommendedName>
        <fullName evidence="7">DNA 3'-5' helicase</fullName>
        <ecNumber evidence="7">5.6.2.4</ecNumber>
    </recommendedName>
</protein>
<dbReference type="EC" id="5.6.2.4" evidence="7"/>
<gene>
    <name evidence="11" type="ORF">Megvenef_01157</name>
</gene>
<proteinExistence type="predicted"/>
<dbReference type="InterPro" id="IPR027417">
    <property type="entry name" value="P-loop_NTPase"/>
</dbReference>
<comment type="catalytic activity">
    <reaction evidence="8">
        <text>ATP + H2O = ADP + phosphate + H(+)</text>
        <dbReference type="Rhea" id="RHEA:13065"/>
        <dbReference type="ChEBI" id="CHEBI:15377"/>
        <dbReference type="ChEBI" id="CHEBI:15378"/>
        <dbReference type="ChEBI" id="CHEBI:30616"/>
        <dbReference type="ChEBI" id="CHEBI:43474"/>
        <dbReference type="ChEBI" id="CHEBI:456216"/>
        <dbReference type="EC" id="5.6.2.4"/>
    </reaction>
</comment>
<evidence type="ECO:0000259" key="10">
    <source>
        <dbReference type="Pfam" id="PF13361"/>
    </source>
</evidence>